<evidence type="ECO:0000313" key="5">
    <source>
        <dbReference type="EMBL" id="KAK0535776.1"/>
    </source>
</evidence>
<comment type="caution">
    <text evidence="5">The sequence shown here is derived from an EMBL/GenBank/DDBJ whole genome shotgun (WGS) entry which is preliminary data.</text>
</comment>
<evidence type="ECO:0000256" key="3">
    <source>
        <dbReference type="SAM" id="Phobius"/>
    </source>
</evidence>
<feature type="region of interest" description="Disordered" evidence="2">
    <location>
        <begin position="1106"/>
        <end position="1170"/>
    </location>
</feature>
<sequence>MGCSSLLYAATALLQLSASMPSSWAELRAAVLFYPTALLRLLVAPSSSSRSIGGSMSAAAAAHQSGNSWHSADHDLLSLNSLLAENRLALLILLTSFGILCFLLGAFRPPGSLTLPAHLSPRQLTSHFYLHAAQSGLRSPRHPYSASPFSTEDPPAAINASDKARFEPLRGRSAFSLRSGLDSPRTSRPQSRTHSPSSSVTSAKGSSGSGGAPAHPAARRGAAARSAAAAQAGNSKQWTSTGTAAERTDRGVAHQSLSFADRIFVKFRTSSRIEAEDAPNASVDDDDRPTPPATTTRISLMGTHAPAHKQHAEPLPSHHEQHHNTALQSKFALSTAASTAPASGQLFHLDQVLHPVTEEERALRKVYDDLLLSRAAEVEHRDQLAAHSVQASSARASLEASLETLRSRRKADDTERASLRSRVKVLDEERRVAEAKRREAERKVDGWKNKVGALEREWEEITRSQSSAKDSQTSLRDEWKRREEELGKRKVAVEKDLEELQKTRDADDAASPGPGTAVGRAGKQSSDSHQAALIKSPKSPNRFTKTPSSPSSPSPTSATPTGGDASKSSTGSNRDHSNAKVVRDRIKTLEGQIKKERERLERVKRSAQAAAAGTNNSAHTTSSPTGTKSEGHAFVHEGPGKGRHAHYQHRHGGSATSPQVLHKGHIGSHAPASPSRATFGNQHSHPLSTGAARAIPGAGAGEVPGHAALGHISSSPLPPFNPSLSSAFTNHAPGSHLPHHAFEGSTALRSLDPFDFNASPIPRHAEAVDGNSGGGHGEGLLPVHMQYGAPGAGVRPNRAGVQNPLSTLGDGHPEHHLPAWVRTSLLGSHFGAASASPAPGAGLDLDPLRLSNGGGARASSGSELPSFMPRLPHVPGTELSHHNGSAALSGSPLLGKSSASMAPQLPWDWPTFRSGAGAGAGVLPRIGAGAGVGEGGGSLRGPSASTDSAMSTGTSNVSSLFGSSDVNSVLPIHTRTNLGIPSVSALGSSSNAASPRISVPASLPFLGVGTVGSGPTAPLLPPSIAVTPVKTIPQLDGIGGAHHELDGSAFAPSPTPSSGSGKARPRTNKDGSARRRTRMPVSPYTAGLLPRNLLSYGDDEDEMAALNEMESAWASLEEADEEEADEDGEEDEEDERAEEGKLQGVAHHGNGEGGSQDVPGQDASHAAVTA</sequence>
<organism evidence="5 6">
    <name type="scientific">Tilletia horrida</name>
    <dbReference type="NCBI Taxonomy" id="155126"/>
    <lineage>
        <taxon>Eukaryota</taxon>
        <taxon>Fungi</taxon>
        <taxon>Dikarya</taxon>
        <taxon>Basidiomycota</taxon>
        <taxon>Ustilaginomycotina</taxon>
        <taxon>Exobasidiomycetes</taxon>
        <taxon>Tilletiales</taxon>
        <taxon>Tilletiaceae</taxon>
        <taxon>Tilletia</taxon>
    </lineage>
</organism>
<reference evidence="5" key="1">
    <citation type="journal article" date="2023" name="PhytoFront">
        <title>Draft Genome Resources of Seven Strains of Tilletia horrida, Causal Agent of Kernel Smut of Rice.</title>
        <authorList>
            <person name="Khanal S."/>
            <person name="Antony Babu S."/>
            <person name="Zhou X.G."/>
        </authorList>
    </citation>
    <scope>NUCLEOTIDE SEQUENCE</scope>
    <source>
        <strain evidence="5">TX3</strain>
    </source>
</reference>
<keyword evidence="3" id="KW-0812">Transmembrane</keyword>
<keyword evidence="1" id="KW-0175">Coiled coil</keyword>
<feature type="compositionally biased region" description="Polar residues" evidence="2">
    <location>
        <begin position="675"/>
        <end position="685"/>
    </location>
</feature>
<feature type="transmembrane region" description="Helical" evidence="3">
    <location>
        <begin position="88"/>
        <end position="107"/>
    </location>
</feature>
<dbReference type="Proteomes" id="UP001176521">
    <property type="component" value="Unassembled WGS sequence"/>
</dbReference>
<protein>
    <recommendedName>
        <fullName evidence="7">Proteophosphoglycan ppg4</fullName>
    </recommendedName>
</protein>
<dbReference type="EMBL" id="JAPDMQ010000089">
    <property type="protein sequence ID" value="KAK0535776.1"/>
    <property type="molecule type" value="Genomic_DNA"/>
</dbReference>
<feature type="compositionally biased region" description="Low complexity" evidence="2">
    <location>
        <begin position="544"/>
        <end position="561"/>
    </location>
</feature>
<feature type="coiled-coil region" evidence="1">
    <location>
        <begin position="416"/>
        <end position="457"/>
    </location>
</feature>
<feature type="signal peptide" evidence="4">
    <location>
        <begin position="1"/>
        <end position="25"/>
    </location>
</feature>
<feature type="compositionally biased region" description="Low complexity" evidence="2">
    <location>
        <begin position="183"/>
        <end position="235"/>
    </location>
</feature>
<proteinExistence type="predicted"/>
<evidence type="ECO:0008006" key="7">
    <source>
        <dbReference type="Google" id="ProtNLM"/>
    </source>
</evidence>
<feature type="compositionally biased region" description="Basic and acidic residues" evidence="2">
    <location>
        <begin position="573"/>
        <end position="604"/>
    </location>
</feature>
<feature type="region of interest" description="Disordered" evidence="2">
    <location>
        <begin position="664"/>
        <end position="685"/>
    </location>
</feature>
<feature type="compositionally biased region" description="Acidic residues" evidence="2">
    <location>
        <begin position="1117"/>
        <end position="1137"/>
    </location>
</feature>
<feature type="region of interest" description="Disordered" evidence="2">
    <location>
        <begin position="459"/>
        <end position="479"/>
    </location>
</feature>
<evidence type="ECO:0000256" key="4">
    <source>
        <dbReference type="SAM" id="SignalP"/>
    </source>
</evidence>
<dbReference type="AlphaFoldDB" id="A0AAN6GIG8"/>
<feature type="region of interest" description="Disordered" evidence="2">
    <location>
        <begin position="852"/>
        <end position="891"/>
    </location>
</feature>
<accession>A0AAN6GIG8</accession>
<keyword evidence="6" id="KW-1185">Reference proteome</keyword>
<feature type="chain" id="PRO_5043040754" description="Proteophosphoglycan ppg4" evidence="4">
    <location>
        <begin position="26"/>
        <end position="1170"/>
    </location>
</feature>
<feature type="compositionally biased region" description="Low complexity" evidence="2">
    <location>
        <begin position="606"/>
        <end position="623"/>
    </location>
</feature>
<feature type="region of interest" description="Disordered" evidence="2">
    <location>
        <begin position="274"/>
        <end position="296"/>
    </location>
</feature>
<feature type="region of interest" description="Disordered" evidence="2">
    <location>
        <begin position="176"/>
        <end position="251"/>
    </location>
</feature>
<name>A0AAN6GIG8_9BASI</name>
<evidence type="ECO:0000256" key="1">
    <source>
        <dbReference type="SAM" id="Coils"/>
    </source>
</evidence>
<feature type="region of interest" description="Disordered" evidence="2">
    <location>
        <begin position="499"/>
        <end position="636"/>
    </location>
</feature>
<keyword evidence="3" id="KW-1133">Transmembrane helix</keyword>
<evidence type="ECO:0000256" key="2">
    <source>
        <dbReference type="SAM" id="MobiDB-lite"/>
    </source>
</evidence>
<gene>
    <name evidence="5" type="ORF">OC842_002209</name>
</gene>
<evidence type="ECO:0000313" key="6">
    <source>
        <dbReference type="Proteomes" id="UP001176521"/>
    </source>
</evidence>
<keyword evidence="4" id="KW-0732">Signal</keyword>
<feature type="region of interest" description="Disordered" evidence="2">
    <location>
        <begin position="1035"/>
        <end position="1093"/>
    </location>
</feature>
<feature type="compositionally biased region" description="Polar residues" evidence="2">
    <location>
        <begin position="463"/>
        <end position="474"/>
    </location>
</feature>
<keyword evidence="3" id="KW-0472">Membrane</keyword>